<dbReference type="PANTHER" id="PTHR43792">
    <property type="entry name" value="GNAT FAMILY, PUTATIVE (AFU_ORTHOLOGUE AFUA_3G00765)-RELATED-RELATED"/>
    <property type="match status" value="1"/>
</dbReference>
<dbReference type="PROSITE" id="PS51186">
    <property type="entry name" value="GNAT"/>
    <property type="match status" value="1"/>
</dbReference>
<sequence>MADELRTARLVLRRATMEDTGGMHRVMSDPTAMRYWSTPPHRSMDETERWMRSMVDADLSISDDFIVTLDGALIGKLGAWKLPEIGFLLARETWGQGYASEALSAFLERRKAAGSDRLTADVDPRNEPSLRLLQGHGFVETCRAKRTWLVGDEWCDSVYLEVKLT</sequence>
<dbReference type="AlphaFoldDB" id="A0A418Q1W6"/>
<evidence type="ECO:0000313" key="2">
    <source>
        <dbReference type="EMBL" id="RIX31824.1"/>
    </source>
</evidence>
<dbReference type="Pfam" id="PF13302">
    <property type="entry name" value="Acetyltransf_3"/>
    <property type="match status" value="1"/>
</dbReference>
<dbReference type="EMBL" id="QXTF01000001">
    <property type="protein sequence ID" value="RIX31824.1"/>
    <property type="molecule type" value="Genomic_DNA"/>
</dbReference>
<dbReference type="RefSeq" id="WP_119531161.1">
    <property type="nucleotide sequence ID" value="NZ_QXTF01000001.1"/>
</dbReference>
<dbReference type="InterPro" id="IPR000182">
    <property type="entry name" value="GNAT_dom"/>
</dbReference>
<keyword evidence="3" id="KW-1185">Reference proteome</keyword>
<dbReference type="PANTHER" id="PTHR43792:SF1">
    <property type="entry name" value="N-ACETYLTRANSFERASE DOMAIN-CONTAINING PROTEIN"/>
    <property type="match status" value="1"/>
</dbReference>
<proteinExistence type="predicted"/>
<dbReference type="Gene3D" id="3.40.630.30">
    <property type="match status" value="1"/>
</dbReference>
<protein>
    <submittedName>
        <fullName evidence="2">N-acetyltransferase</fullName>
    </submittedName>
</protein>
<gene>
    <name evidence="2" type="ORF">D3M59_02150</name>
</gene>
<organism evidence="2 3">
    <name type="scientific">Sphingomonas edaphi</name>
    <dbReference type="NCBI Taxonomy" id="2315689"/>
    <lineage>
        <taxon>Bacteria</taxon>
        <taxon>Pseudomonadati</taxon>
        <taxon>Pseudomonadota</taxon>
        <taxon>Alphaproteobacteria</taxon>
        <taxon>Sphingomonadales</taxon>
        <taxon>Sphingomonadaceae</taxon>
        <taxon>Sphingomonas</taxon>
    </lineage>
</organism>
<name>A0A418Q1W6_9SPHN</name>
<comment type="caution">
    <text evidence="2">The sequence shown here is derived from an EMBL/GenBank/DDBJ whole genome shotgun (WGS) entry which is preliminary data.</text>
</comment>
<dbReference type="OrthoDB" id="5295305at2"/>
<dbReference type="SUPFAM" id="SSF55729">
    <property type="entry name" value="Acyl-CoA N-acyltransferases (Nat)"/>
    <property type="match status" value="1"/>
</dbReference>
<dbReference type="GO" id="GO:0016747">
    <property type="term" value="F:acyltransferase activity, transferring groups other than amino-acyl groups"/>
    <property type="evidence" value="ECO:0007669"/>
    <property type="project" value="InterPro"/>
</dbReference>
<keyword evidence="2" id="KW-0808">Transferase</keyword>
<dbReference type="Proteomes" id="UP000285023">
    <property type="component" value="Unassembled WGS sequence"/>
</dbReference>
<evidence type="ECO:0000259" key="1">
    <source>
        <dbReference type="PROSITE" id="PS51186"/>
    </source>
</evidence>
<dbReference type="InterPro" id="IPR051531">
    <property type="entry name" value="N-acetyltransferase"/>
</dbReference>
<reference evidence="2 3" key="1">
    <citation type="submission" date="2018-09" db="EMBL/GenBank/DDBJ databases">
        <title>Sphingomonas sp. DAC4.</title>
        <authorList>
            <person name="Seo T."/>
        </authorList>
    </citation>
    <scope>NUCLEOTIDE SEQUENCE [LARGE SCALE GENOMIC DNA]</scope>
    <source>
        <strain evidence="2 3">DAC4</strain>
    </source>
</reference>
<accession>A0A418Q1W6</accession>
<evidence type="ECO:0000313" key="3">
    <source>
        <dbReference type="Proteomes" id="UP000285023"/>
    </source>
</evidence>
<dbReference type="InterPro" id="IPR016181">
    <property type="entry name" value="Acyl_CoA_acyltransferase"/>
</dbReference>
<feature type="domain" description="N-acetyltransferase" evidence="1">
    <location>
        <begin position="10"/>
        <end position="165"/>
    </location>
</feature>